<dbReference type="Proteomes" id="UP000198324">
    <property type="component" value="Unassembled WGS sequence"/>
</dbReference>
<dbReference type="EMBL" id="FZOC01000002">
    <property type="protein sequence ID" value="SNR78880.1"/>
    <property type="molecule type" value="Genomic_DNA"/>
</dbReference>
<proteinExistence type="predicted"/>
<dbReference type="InterPro" id="IPR024510">
    <property type="entry name" value="DUF2589"/>
</dbReference>
<evidence type="ECO:0008006" key="4">
    <source>
        <dbReference type="Google" id="ProtNLM"/>
    </source>
</evidence>
<dbReference type="AlphaFoldDB" id="A0A238Z6G7"/>
<name>A0A238Z6G7_9BACT</name>
<gene>
    <name evidence="2" type="ORF">SAMN04488503_1287</name>
</gene>
<feature type="compositionally biased region" description="Basic and acidic residues" evidence="1">
    <location>
        <begin position="101"/>
        <end position="117"/>
    </location>
</feature>
<dbReference type="Pfam" id="PF11655">
    <property type="entry name" value="DUF2589"/>
    <property type="match status" value="1"/>
</dbReference>
<dbReference type="RefSeq" id="WP_179216911.1">
    <property type="nucleotide sequence ID" value="NZ_FZOC01000002.1"/>
</dbReference>
<keyword evidence="3" id="KW-1185">Reference proteome</keyword>
<sequence>MASNIRLNDLIEALAGAVIEAQDNIERHQISNLRSYFDDQMRPKSLVVRLPSIQPQAEPGSEDYYRAPLLPLVSANMLKIKDVEITFDADLGQLLEAPAEEPQKGKESAKDAPEAPRKDIFVDMAGSRQGKAGSIHVVLRVESAETTDGAGRLINHLAQTQGVFKTFKAD</sequence>
<accession>A0A238Z6G7</accession>
<reference evidence="2 3" key="1">
    <citation type="submission" date="2017-06" db="EMBL/GenBank/DDBJ databases">
        <authorList>
            <person name="Kim H.J."/>
            <person name="Triplett B.A."/>
        </authorList>
    </citation>
    <scope>NUCLEOTIDE SEQUENCE [LARGE SCALE GENOMIC DNA]</scope>
    <source>
        <strain evidence="2 3">DSM 13116</strain>
    </source>
</reference>
<evidence type="ECO:0000256" key="1">
    <source>
        <dbReference type="SAM" id="MobiDB-lite"/>
    </source>
</evidence>
<feature type="region of interest" description="Disordered" evidence="1">
    <location>
        <begin position="96"/>
        <end position="117"/>
    </location>
</feature>
<evidence type="ECO:0000313" key="3">
    <source>
        <dbReference type="Proteomes" id="UP000198324"/>
    </source>
</evidence>
<evidence type="ECO:0000313" key="2">
    <source>
        <dbReference type="EMBL" id="SNR78880.1"/>
    </source>
</evidence>
<organism evidence="2 3">
    <name type="scientific">Humidesulfovibrio mexicanus</name>
    <dbReference type="NCBI Taxonomy" id="147047"/>
    <lineage>
        <taxon>Bacteria</taxon>
        <taxon>Pseudomonadati</taxon>
        <taxon>Thermodesulfobacteriota</taxon>
        <taxon>Desulfovibrionia</taxon>
        <taxon>Desulfovibrionales</taxon>
        <taxon>Desulfovibrionaceae</taxon>
        <taxon>Humidesulfovibrio</taxon>
    </lineage>
</organism>
<protein>
    <recommendedName>
        <fullName evidence="4">DUF2589 domain-containing protein</fullName>
    </recommendedName>
</protein>